<dbReference type="Pfam" id="PF07727">
    <property type="entry name" value="RVT_2"/>
    <property type="match status" value="1"/>
</dbReference>
<evidence type="ECO:0000256" key="3">
    <source>
        <dbReference type="SAM" id="MobiDB-lite"/>
    </source>
</evidence>
<keyword evidence="1" id="KW-0064">Aspartyl protease</keyword>
<dbReference type="GO" id="GO:0004190">
    <property type="term" value="F:aspartic-type endopeptidase activity"/>
    <property type="evidence" value="ECO:0007669"/>
    <property type="project" value="UniProtKB-KW"/>
</dbReference>
<dbReference type="GO" id="GO:0003676">
    <property type="term" value="F:nucleic acid binding"/>
    <property type="evidence" value="ECO:0007669"/>
    <property type="project" value="InterPro"/>
</dbReference>
<dbReference type="PROSITE" id="PS50158">
    <property type="entry name" value="ZF_CCHC"/>
    <property type="match status" value="1"/>
</dbReference>
<feature type="region of interest" description="Disordered" evidence="3">
    <location>
        <begin position="36"/>
        <end position="71"/>
    </location>
</feature>
<evidence type="ECO:0000313" key="5">
    <source>
        <dbReference type="EMBL" id="KAF2291189.1"/>
    </source>
</evidence>
<dbReference type="SUPFAM" id="SSF57756">
    <property type="entry name" value="Retrovirus zinc finger-like domains"/>
    <property type="match status" value="1"/>
</dbReference>
<evidence type="ECO:0000256" key="2">
    <source>
        <dbReference type="PROSITE-ProRule" id="PRU00047"/>
    </source>
</evidence>
<comment type="caution">
    <text evidence="5">The sequence shown here is derived from an EMBL/GenBank/DDBJ whole genome shotgun (WGS) entry which is preliminary data.</text>
</comment>
<dbReference type="Gene3D" id="4.10.60.10">
    <property type="entry name" value="Zinc finger, CCHC-type"/>
    <property type="match status" value="1"/>
</dbReference>
<dbReference type="PANTHER" id="PTHR11439:SF515">
    <property type="entry name" value="GAG-POL POLYPROTEIN"/>
    <property type="match status" value="1"/>
</dbReference>
<dbReference type="InterPro" id="IPR001878">
    <property type="entry name" value="Znf_CCHC"/>
</dbReference>
<accession>A0A6A6KUQ5</accession>
<evidence type="ECO:0000259" key="4">
    <source>
        <dbReference type="PROSITE" id="PS50158"/>
    </source>
</evidence>
<dbReference type="Proteomes" id="UP000467840">
    <property type="component" value="Chromosome 2"/>
</dbReference>
<dbReference type="SMART" id="SM00343">
    <property type="entry name" value="ZnF_C2HC"/>
    <property type="match status" value="1"/>
</dbReference>
<keyword evidence="6" id="KW-1185">Reference proteome</keyword>
<keyword evidence="2" id="KW-0862">Zinc</keyword>
<evidence type="ECO:0000313" key="6">
    <source>
        <dbReference type="Proteomes" id="UP000467840"/>
    </source>
</evidence>
<dbReference type="GO" id="GO:0008270">
    <property type="term" value="F:zinc ion binding"/>
    <property type="evidence" value="ECO:0007669"/>
    <property type="project" value="UniProtKB-KW"/>
</dbReference>
<dbReference type="SUPFAM" id="SSF56672">
    <property type="entry name" value="DNA/RNA polymerases"/>
    <property type="match status" value="1"/>
</dbReference>
<dbReference type="Pfam" id="PF22936">
    <property type="entry name" value="Pol_BBD"/>
    <property type="match status" value="1"/>
</dbReference>
<keyword evidence="2" id="KW-0479">Metal-binding</keyword>
<gene>
    <name evidence="5" type="ORF">GH714_020589</name>
</gene>
<dbReference type="InterPro" id="IPR036875">
    <property type="entry name" value="Znf_CCHC_sf"/>
</dbReference>
<dbReference type="PANTHER" id="PTHR11439">
    <property type="entry name" value="GAG-POL-RELATED RETROTRANSPOSON"/>
    <property type="match status" value="1"/>
</dbReference>
<organism evidence="5 6">
    <name type="scientific">Hevea brasiliensis</name>
    <name type="common">Para rubber tree</name>
    <name type="synonym">Siphonia brasiliensis</name>
    <dbReference type="NCBI Taxonomy" id="3981"/>
    <lineage>
        <taxon>Eukaryota</taxon>
        <taxon>Viridiplantae</taxon>
        <taxon>Streptophyta</taxon>
        <taxon>Embryophyta</taxon>
        <taxon>Tracheophyta</taxon>
        <taxon>Spermatophyta</taxon>
        <taxon>Magnoliopsida</taxon>
        <taxon>eudicotyledons</taxon>
        <taxon>Gunneridae</taxon>
        <taxon>Pentapetalae</taxon>
        <taxon>rosids</taxon>
        <taxon>fabids</taxon>
        <taxon>Malpighiales</taxon>
        <taxon>Euphorbiaceae</taxon>
        <taxon>Crotonoideae</taxon>
        <taxon>Micrandreae</taxon>
        <taxon>Hevea</taxon>
    </lineage>
</organism>
<dbReference type="Pfam" id="PF25597">
    <property type="entry name" value="SH3_retrovirus"/>
    <property type="match status" value="1"/>
</dbReference>
<feature type="region of interest" description="Disordered" evidence="3">
    <location>
        <begin position="366"/>
        <end position="407"/>
    </location>
</feature>
<feature type="compositionally biased region" description="Low complexity" evidence="3">
    <location>
        <begin position="384"/>
        <end position="403"/>
    </location>
</feature>
<dbReference type="CDD" id="cd09272">
    <property type="entry name" value="RNase_HI_RT_Ty1"/>
    <property type="match status" value="1"/>
</dbReference>
<dbReference type="InterPro" id="IPR013103">
    <property type="entry name" value="RVT_2"/>
</dbReference>
<keyword evidence="1" id="KW-0645">Protease</keyword>
<dbReference type="AlphaFoldDB" id="A0A6A6KUQ5"/>
<feature type="domain" description="CCHC-type" evidence="4">
    <location>
        <begin position="79"/>
        <end position="93"/>
    </location>
</feature>
<protein>
    <recommendedName>
        <fullName evidence="4">CCHC-type domain-containing protein</fullName>
    </recommendedName>
</protein>
<feature type="compositionally biased region" description="Basic and acidic residues" evidence="3">
    <location>
        <begin position="54"/>
        <end position="68"/>
    </location>
</feature>
<proteinExistence type="predicted"/>
<evidence type="ECO:0000256" key="1">
    <source>
        <dbReference type="ARBA" id="ARBA00022750"/>
    </source>
</evidence>
<name>A0A6A6KUQ5_HEVBR</name>
<dbReference type="InterPro" id="IPR043502">
    <property type="entry name" value="DNA/RNA_pol_sf"/>
</dbReference>
<dbReference type="InterPro" id="IPR054722">
    <property type="entry name" value="PolX-like_BBD"/>
</dbReference>
<reference evidence="5 6" key="1">
    <citation type="journal article" date="2020" name="Mol. Plant">
        <title>The Chromosome-Based Rubber Tree Genome Provides New Insights into Spurge Genome Evolution and Rubber Biosynthesis.</title>
        <authorList>
            <person name="Liu J."/>
            <person name="Shi C."/>
            <person name="Shi C.C."/>
            <person name="Li W."/>
            <person name="Zhang Q.J."/>
            <person name="Zhang Y."/>
            <person name="Li K."/>
            <person name="Lu H.F."/>
            <person name="Shi C."/>
            <person name="Zhu S.T."/>
            <person name="Xiao Z.Y."/>
            <person name="Nan H."/>
            <person name="Yue Y."/>
            <person name="Zhu X.G."/>
            <person name="Wu Y."/>
            <person name="Hong X.N."/>
            <person name="Fan G.Y."/>
            <person name="Tong Y."/>
            <person name="Zhang D."/>
            <person name="Mao C.L."/>
            <person name="Liu Y.L."/>
            <person name="Hao S.J."/>
            <person name="Liu W.Q."/>
            <person name="Lv M.Q."/>
            <person name="Zhang H.B."/>
            <person name="Liu Y."/>
            <person name="Hu-Tang G.R."/>
            <person name="Wang J.P."/>
            <person name="Wang J.H."/>
            <person name="Sun Y.H."/>
            <person name="Ni S.B."/>
            <person name="Chen W.B."/>
            <person name="Zhang X.C."/>
            <person name="Jiao Y.N."/>
            <person name="Eichler E.E."/>
            <person name="Li G.H."/>
            <person name="Liu X."/>
            <person name="Gao L.Z."/>
        </authorList>
    </citation>
    <scope>NUCLEOTIDE SEQUENCE [LARGE SCALE GENOMIC DNA]</scope>
    <source>
        <strain evidence="6">cv. GT1</strain>
        <tissue evidence="5">Leaf</tissue>
    </source>
</reference>
<feature type="compositionally biased region" description="Basic residues" evidence="3">
    <location>
        <begin position="44"/>
        <end position="53"/>
    </location>
</feature>
<keyword evidence="1" id="KW-0378">Hydrolase</keyword>
<sequence length="761" mass="85143">MKNAYLAVVGSRTKHSFSLELSGKRERRLQRTRKLLLIQEEKKRGGRGRGRGRHCGESSRGGDDESKPQKKKFDKSKIKCYGCGKMGHFASECLSKEKDEQANLTETEEVEPALLLIENCELNVSKEEIYIEEPSLLMIETCEVTEGEVYVAATGGSLMKEAGWYLDTGASNHMAGDINYFSEIDQSIFGKVKFGDESVINIHGLGSVLFQCKNGEHLTLTNVYYIPKLKSNIISLGQIDENGGRVIIEGGILRVYDDLNRLTIKVKRQPNRLFVAKLQVAEKVSDKKCRGDDTISSLVSVKGVMIGYEEGSKAYRLYDPVKKKLIISRDVIFEEEKSWPWQSEKKEEELENVDIFTVKLRDAGGATTVSEEGEVSPKSTAQISPTSTSESESDSNSTNSTPPRKFRSLQEIYNETREVEAEIGKCPFEHAVYMKETENDVTVVGVYVDDLILTGSSATLIDKFKHEMKKVFEMSDLGLLSYYLGIEVKQNSESITLCQSSYASKILEKAGMSDCNSCRIPMDPRCKLSKHDEEPPVDATTYRSIIGSLRYLVNTRPDLAYSVGVVSRYMESPTTSHMNAVKQILRYVKGTLDLGIVYKKNQECEALIGYSDSDLGGDTDDRKSTTGILFFLGESPITWVSQKQRIVALSSCEAEYIAATGGTCQGIWLTKIIASLRGNNQVKPILKIDNKSAISLANNPVHHERSKHIDTRFHFIRDAVKNGDVKIDYTRTEVQLADILTKPLGRQRFLELRDKIGVKQV</sequence>
<keyword evidence="2" id="KW-0863">Zinc-finger</keyword>
<dbReference type="EMBL" id="JAAGAX010000015">
    <property type="protein sequence ID" value="KAF2291189.1"/>
    <property type="molecule type" value="Genomic_DNA"/>
</dbReference>
<dbReference type="InterPro" id="IPR057670">
    <property type="entry name" value="SH3_retrovirus"/>
</dbReference>